<accession>A0A6A7BUQ0</accession>
<feature type="region of interest" description="Disordered" evidence="1">
    <location>
        <begin position="92"/>
        <end position="132"/>
    </location>
</feature>
<evidence type="ECO:0000313" key="3">
    <source>
        <dbReference type="Proteomes" id="UP000799421"/>
    </source>
</evidence>
<protein>
    <submittedName>
        <fullName evidence="2">Uncharacterized protein</fullName>
    </submittedName>
</protein>
<feature type="compositionally biased region" description="Polar residues" evidence="1">
    <location>
        <begin position="116"/>
        <end position="127"/>
    </location>
</feature>
<gene>
    <name evidence="2" type="ORF">K470DRAFT_265737</name>
</gene>
<organism evidence="2 3">
    <name type="scientific">Piedraia hortae CBS 480.64</name>
    <dbReference type="NCBI Taxonomy" id="1314780"/>
    <lineage>
        <taxon>Eukaryota</taxon>
        <taxon>Fungi</taxon>
        <taxon>Dikarya</taxon>
        <taxon>Ascomycota</taxon>
        <taxon>Pezizomycotina</taxon>
        <taxon>Dothideomycetes</taxon>
        <taxon>Dothideomycetidae</taxon>
        <taxon>Capnodiales</taxon>
        <taxon>Piedraiaceae</taxon>
        <taxon>Piedraia</taxon>
    </lineage>
</organism>
<dbReference type="Proteomes" id="UP000799421">
    <property type="component" value="Unassembled WGS sequence"/>
</dbReference>
<keyword evidence="3" id="KW-1185">Reference proteome</keyword>
<name>A0A6A7BUQ0_9PEZI</name>
<evidence type="ECO:0000256" key="1">
    <source>
        <dbReference type="SAM" id="MobiDB-lite"/>
    </source>
</evidence>
<evidence type="ECO:0000313" key="2">
    <source>
        <dbReference type="EMBL" id="KAF2858802.1"/>
    </source>
</evidence>
<sequence length="143" mass="15496">MWFCDAIKNGYLCVDPARTMLNFSSLCIPAGAPIGYVNASLSVVALRARVQPVVMAIQCDVGFVFTKMGMNLNAMIKMESVRSTYPGMSMPQTSDMVKGVHHRDDGTPAGWRSRLGPSTKSESSTADSIADRVIILESDDDSE</sequence>
<dbReference type="EMBL" id="MU006002">
    <property type="protein sequence ID" value="KAF2858802.1"/>
    <property type="molecule type" value="Genomic_DNA"/>
</dbReference>
<proteinExistence type="predicted"/>
<reference evidence="2" key="1">
    <citation type="journal article" date="2020" name="Stud. Mycol.">
        <title>101 Dothideomycetes genomes: a test case for predicting lifestyles and emergence of pathogens.</title>
        <authorList>
            <person name="Haridas S."/>
            <person name="Albert R."/>
            <person name="Binder M."/>
            <person name="Bloem J."/>
            <person name="Labutti K."/>
            <person name="Salamov A."/>
            <person name="Andreopoulos B."/>
            <person name="Baker S."/>
            <person name="Barry K."/>
            <person name="Bills G."/>
            <person name="Bluhm B."/>
            <person name="Cannon C."/>
            <person name="Castanera R."/>
            <person name="Culley D."/>
            <person name="Daum C."/>
            <person name="Ezra D."/>
            <person name="Gonzalez J."/>
            <person name="Henrissat B."/>
            <person name="Kuo A."/>
            <person name="Liang C."/>
            <person name="Lipzen A."/>
            <person name="Lutzoni F."/>
            <person name="Magnuson J."/>
            <person name="Mondo S."/>
            <person name="Nolan M."/>
            <person name="Ohm R."/>
            <person name="Pangilinan J."/>
            <person name="Park H.-J."/>
            <person name="Ramirez L."/>
            <person name="Alfaro M."/>
            <person name="Sun H."/>
            <person name="Tritt A."/>
            <person name="Yoshinaga Y."/>
            <person name="Zwiers L.-H."/>
            <person name="Turgeon B."/>
            <person name="Goodwin S."/>
            <person name="Spatafora J."/>
            <person name="Crous P."/>
            <person name="Grigoriev I."/>
        </authorList>
    </citation>
    <scope>NUCLEOTIDE SEQUENCE</scope>
    <source>
        <strain evidence="2">CBS 480.64</strain>
    </source>
</reference>
<dbReference type="AlphaFoldDB" id="A0A6A7BUQ0"/>